<protein>
    <submittedName>
        <fullName evidence="2">Uncharacterized protein</fullName>
    </submittedName>
</protein>
<keyword evidence="3" id="KW-1185">Reference proteome</keyword>
<feature type="compositionally biased region" description="Polar residues" evidence="1">
    <location>
        <begin position="295"/>
        <end position="304"/>
    </location>
</feature>
<reference evidence="2" key="1">
    <citation type="submission" date="2018-03" db="EMBL/GenBank/DDBJ databases">
        <authorList>
            <person name="Guldener U."/>
        </authorList>
    </citation>
    <scope>NUCLEOTIDE SEQUENCE</scope>
</reference>
<accession>A0AAE8SM60</accession>
<feature type="region of interest" description="Disordered" evidence="1">
    <location>
        <begin position="295"/>
        <end position="355"/>
    </location>
</feature>
<dbReference type="AlphaFoldDB" id="A0AAE8SM60"/>
<sequence>MDPINALCATYRLILFGIDVTQVPSTVRHSLELVRTCYQDLQHLIELRQVCLSLLEKRPAVLERVNSIISTATEGLVEVCAIVEKCRPEAHRGRTGFRCRFQWIFFDEKDFRAHEPVVARHHAAVLAELNFLRQILLFTPIAPVEGGKGEADGKRKGTMFFDNVALWGDLFGGPSDARLAILPAQTTSLAISELSKTNLAANRAFQGSKELNIIPKLPTATQPTIANPKDDNGRPITGATTMFEPSGTLGLAPTPGGGHDFPLPSPSLSSASGLSPTQSDMCRRLIDLPKRRSVPWTSPMTCNQGDADWLSSLSPVDATNRDTASRKMFPARTPSPFSQPTTSSSERQRPDWAQSVSSLSAWQHVAPDLTSQTAYTFQPQKPNWDMPVPSDCDPAQINVPGKHTLDIPRYNMDGLSTGIPYHQMGRNIANGQLAQLHNRPRGATSPSLPMGPLYPLQSQVVELPQAADTQARMNPRDQLKHYETEMAPIELEALPQGKHAYNIYELPGS</sequence>
<evidence type="ECO:0000313" key="3">
    <source>
        <dbReference type="Proteomes" id="UP001187734"/>
    </source>
</evidence>
<proteinExistence type="predicted"/>
<evidence type="ECO:0000256" key="1">
    <source>
        <dbReference type="SAM" id="MobiDB-lite"/>
    </source>
</evidence>
<dbReference type="EMBL" id="ONZP01000419">
    <property type="protein sequence ID" value="SPJ84070.1"/>
    <property type="molecule type" value="Genomic_DNA"/>
</dbReference>
<feature type="compositionally biased region" description="Low complexity" evidence="1">
    <location>
        <begin position="266"/>
        <end position="276"/>
    </location>
</feature>
<feature type="region of interest" description="Disordered" evidence="1">
    <location>
        <begin position="220"/>
        <end position="278"/>
    </location>
</feature>
<evidence type="ECO:0000313" key="2">
    <source>
        <dbReference type="EMBL" id="SPJ84070.1"/>
    </source>
</evidence>
<gene>
    <name evidence="2" type="ORF">FTOL_10586</name>
</gene>
<comment type="caution">
    <text evidence="2">The sequence shown here is derived from an EMBL/GenBank/DDBJ whole genome shotgun (WGS) entry which is preliminary data.</text>
</comment>
<feature type="compositionally biased region" description="Low complexity" evidence="1">
    <location>
        <begin position="334"/>
        <end position="345"/>
    </location>
</feature>
<organism evidence="2 3">
    <name type="scientific">Fusarium torulosum</name>
    <dbReference type="NCBI Taxonomy" id="33205"/>
    <lineage>
        <taxon>Eukaryota</taxon>
        <taxon>Fungi</taxon>
        <taxon>Dikarya</taxon>
        <taxon>Ascomycota</taxon>
        <taxon>Pezizomycotina</taxon>
        <taxon>Sordariomycetes</taxon>
        <taxon>Hypocreomycetidae</taxon>
        <taxon>Hypocreales</taxon>
        <taxon>Nectriaceae</taxon>
        <taxon>Fusarium</taxon>
    </lineage>
</organism>
<name>A0AAE8SM60_9HYPO</name>
<dbReference type="Proteomes" id="UP001187734">
    <property type="component" value="Unassembled WGS sequence"/>
</dbReference>